<gene>
    <name evidence="1" type="ORF">AOZ06_01235</name>
</gene>
<dbReference type="KEGG" id="kphy:AOZ06_01235"/>
<keyword evidence="2" id="KW-1185">Reference proteome</keyword>
<organism evidence="1 2">
    <name type="scientific">Kibdelosporangium phytohabitans</name>
    <dbReference type="NCBI Taxonomy" id="860235"/>
    <lineage>
        <taxon>Bacteria</taxon>
        <taxon>Bacillati</taxon>
        <taxon>Actinomycetota</taxon>
        <taxon>Actinomycetes</taxon>
        <taxon>Pseudonocardiales</taxon>
        <taxon>Pseudonocardiaceae</taxon>
        <taxon>Kibdelosporangium</taxon>
    </lineage>
</organism>
<dbReference type="EMBL" id="CP012752">
    <property type="protein sequence ID" value="ALG05730.1"/>
    <property type="molecule type" value="Genomic_DNA"/>
</dbReference>
<dbReference type="OrthoDB" id="7347529at2"/>
<accession>A0A0N9HV11</accession>
<sequence>MTTTITRKPTILTWQGIGSARLESVRLLVADSRLRASGRMIAAATAGTEAYSASYEAATDQSGGFHRLLIRATTAEEERQISVNRTEDGTWLIDRGQGTERSACGGALEVDVAGSVLFNSLPIRRLGLHREAGRHELPVVYVSLPDLSVRVSQQTYTTVSVGDDTSVINYTHEEFTADMTVDGTGFVVECPPLVRRV</sequence>
<reference evidence="1 2" key="1">
    <citation type="submission" date="2015-07" db="EMBL/GenBank/DDBJ databases">
        <title>Genome sequencing of Kibdelosporangium phytohabitans.</title>
        <authorList>
            <person name="Qin S."/>
            <person name="Xing K."/>
        </authorList>
    </citation>
    <scope>NUCLEOTIDE SEQUENCE [LARGE SCALE GENOMIC DNA]</scope>
    <source>
        <strain evidence="1 2">KLBMP1111</strain>
    </source>
</reference>
<dbReference type="Pfam" id="PF06475">
    <property type="entry name" value="Glycolipid_bind"/>
    <property type="match status" value="1"/>
</dbReference>
<dbReference type="Proteomes" id="UP000063699">
    <property type="component" value="Chromosome"/>
</dbReference>
<evidence type="ECO:0000313" key="2">
    <source>
        <dbReference type="Proteomes" id="UP000063699"/>
    </source>
</evidence>
<dbReference type="InterPro" id="IPR009467">
    <property type="entry name" value="Glycolipid-bd_prot_put"/>
</dbReference>
<dbReference type="AlphaFoldDB" id="A0A0N9HV11"/>
<evidence type="ECO:0000313" key="1">
    <source>
        <dbReference type="EMBL" id="ALG05730.1"/>
    </source>
</evidence>
<dbReference type="SUPFAM" id="SSF159275">
    <property type="entry name" value="PA1994-like"/>
    <property type="match status" value="1"/>
</dbReference>
<dbReference type="STRING" id="860235.AOZ06_01235"/>
<dbReference type="RefSeq" id="WP_054287710.1">
    <property type="nucleotide sequence ID" value="NZ_CP012752.1"/>
</dbReference>
<evidence type="ECO:0008006" key="3">
    <source>
        <dbReference type="Google" id="ProtNLM"/>
    </source>
</evidence>
<proteinExistence type="predicted"/>
<name>A0A0N9HV11_9PSEU</name>
<protein>
    <recommendedName>
        <fullName evidence="3">Glycolipid-binding domain-containing protein</fullName>
    </recommendedName>
</protein>